<dbReference type="KEGG" id="dsi:Dsimw501_GD13512"/>
<reference evidence="1 3" key="1">
    <citation type="journal article" date="2007" name="Nature">
        <title>Evolution of genes and genomes on the Drosophila phylogeny.</title>
        <authorList>
            <consortium name="Drosophila 12 Genomes Consortium"/>
            <person name="Clark A.G."/>
            <person name="Eisen M.B."/>
            <person name="Smith D.R."/>
            <person name="Bergman C.M."/>
            <person name="Oliver B."/>
            <person name="Markow T.A."/>
            <person name="Kaufman T.C."/>
            <person name="Kellis M."/>
            <person name="Gelbart W."/>
            <person name="Iyer V.N."/>
            <person name="Pollard D.A."/>
            <person name="Sackton T.B."/>
            <person name="Larracuente A.M."/>
            <person name="Singh N.D."/>
            <person name="Abad J.P."/>
            <person name="Abt D.N."/>
            <person name="Adryan B."/>
            <person name="Aguade M."/>
            <person name="Akashi H."/>
            <person name="Anderson W.W."/>
            <person name="Aquadro C.F."/>
            <person name="Ardell D.H."/>
            <person name="Arguello R."/>
            <person name="Artieri C.G."/>
            <person name="Barbash D.A."/>
            <person name="Barker D."/>
            <person name="Barsanti P."/>
            <person name="Batterham P."/>
            <person name="Batzoglou S."/>
            <person name="Begun D."/>
            <person name="Bhutkar A."/>
            <person name="Blanco E."/>
            <person name="Bosak S.A."/>
            <person name="Bradley R.K."/>
            <person name="Brand A.D."/>
            <person name="Brent M.R."/>
            <person name="Brooks A.N."/>
            <person name="Brown R.H."/>
            <person name="Butlin R.K."/>
            <person name="Caggese C."/>
            <person name="Calvi B.R."/>
            <person name="Bernardo de Carvalho A."/>
            <person name="Caspi A."/>
            <person name="Castrezana S."/>
            <person name="Celniker S.E."/>
            <person name="Chang J.L."/>
            <person name="Chapple C."/>
            <person name="Chatterji S."/>
            <person name="Chinwalla A."/>
            <person name="Civetta A."/>
            <person name="Clifton S.W."/>
            <person name="Comeron J.M."/>
            <person name="Costello J.C."/>
            <person name="Coyne J.A."/>
            <person name="Daub J."/>
            <person name="David R.G."/>
            <person name="Delcher A.L."/>
            <person name="Delehaunty K."/>
            <person name="Do C.B."/>
            <person name="Ebling H."/>
            <person name="Edwards K."/>
            <person name="Eickbush T."/>
            <person name="Evans J.D."/>
            <person name="Filipski A."/>
            <person name="Findeiss S."/>
            <person name="Freyhult E."/>
            <person name="Fulton L."/>
            <person name="Fulton R."/>
            <person name="Garcia A.C."/>
            <person name="Gardiner A."/>
            <person name="Garfield D.A."/>
            <person name="Garvin B.E."/>
            <person name="Gibson G."/>
            <person name="Gilbert D."/>
            <person name="Gnerre S."/>
            <person name="Godfrey J."/>
            <person name="Good R."/>
            <person name="Gotea V."/>
            <person name="Gravely B."/>
            <person name="Greenberg A.J."/>
            <person name="Griffiths-Jones S."/>
            <person name="Gross S."/>
            <person name="Guigo R."/>
            <person name="Gustafson E.A."/>
            <person name="Haerty W."/>
            <person name="Hahn M.W."/>
            <person name="Halligan D.L."/>
            <person name="Halpern A.L."/>
            <person name="Halter G.M."/>
            <person name="Han M.V."/>
            <person name="Heger A."/>
            <person name="Hillier L."/>
            <person name="Hinrichs A.S."/>
            <person name="Holmes I."/>
            <person name="Hoskins R.A."/>
            <person name="Hubisz M.J."/>
            <person name="Hultmark D."/>
            <person name="Huntley M.A."/>
            <person name="Jaffe D.B."/>
            <person name="Jagadeeshan S."/>
            <person name="Jeck W.R."/>
            <person name="Johnson J."/>
            <person name="Jones C.D."/>
            <person name="Jordan W.C."/>
            <person name="Karpen G.H."/>
            <person name="Kataoka E."/>
            <person name="Keightley P.D."/>
            <person name="Kheradpour P."/>
            <person name="Kirkness E.F."/>
            <person name="Koerich L.B."/>
            <person name="Kristiansen K."/>
            <person name="Kudrna D."/>
            <person name="Kulathinal R.J."/>
            <person name="Kumar S."/>
            <person name="Kwok R."/>
            <person name="Lander E."/>
            <person name="Langley C.H."/>
            <person name="Lapoint R."/>
            <person name="Lazzaro B.P."/>
            <person name="Lee S.J."/>
            <person name="Levesque L."/>
            <person name="Li R."/>
            <person name="Lin C.F."/>
            <person name="Lin M.F."/>
            <person name="Lindblad-Toh K."/>
            <person name="Llopart A."/>
            <person name="Long M."/>
            <person name="Low L."/>
            <person name="Lozovsky E."/>
            <person name="Lu J."/>
            <person name="Luo M."/>
            <person name="Machado C.A."/>
            <person name="Makalowski W."/>
            <person name="Marzo M."/>
            <person name="Matsuda M."/>
            <person name="Matzkin L."/>
            <person name="McAllister B."/>
            <person name="McBride C.S."/>
            <person name="McKernan B."/>
            <person name="McKernan K."/>
            <person name="Mendez-Lago M."/>
            <person name="Minx P."/>
            <person name="Mollenhauer M.U."/>
            <person name="Montooth K."/>
            <person name="Mount S.M."/>
            <person name="Mu X."/>
            <person name="Myers E."/>
            <person name="Negre B."/>
            <person name="Newfeld S."/>
            <person name="Nielsen R."/>
            <person name="Noor M.A."/>
            <person name="O'Grady P."/>
            <person name="Pachter L."/>
            <person name="Papaceit M."/>
            <person name="Parisi M.J."/>
            <person name="Parisi M."/>
            <person name="Parts L."/>
            <person name="Pedersen J.S."/>
            <person name="Pesole G."/>
            <person name="Phillippy A.M."/>
            <person name="Ponting C.P."/>
            <person name="Pop M."/>
            <person name="Porcelli D."/>
            <person name="Powell J.R."/>
            <person name="Prohaska S."/>
            <person name="Pruitt K."/>
            <person name="Puig M."/>
            <person name="Quesneville H."/>
            <person name="Ram K.R."/>
            <person name="Rand D."/>
            <person name="Rasmussen M.D."/>
            <person name="Reed L.K."/>
            <person name="Reenan R."/>
            <person name="Reily A."/>
            <person name="Remington K.A."/>
            <person name="Rieger T.T."/>
            <person name="Ritchie M.G."/>
            <person name="Robin C."/>
            <person name="Rogers Y.H."/>
            <person name="Rohde C."/>
            <person name="Rozas J."/>
            <person name="Rubenfield M.J."/>
            <person name="Ruiz A."/>
            <person name="Russo S."/>
            <person name="Salzberg S.L."/>
            <person name="Sanchez-Gracia A."/>
            <person name="Saranga D.J."/>
            <person name="Sato H."/>
            <person name="Schaeffer S.W."/>
            <person name="Schatz M.C."/>
            <person name="Schlenke T."/>
            <person name="Schwartz R."/>
            <person name="Segarra C."/>
            <person name="Singh R.S."/>
            <person name="Sirot L."/>
            <person name="Sirota M."/>
            <person name="Sisneros N.B."/>
            <person name="Smith C.D."/>
            <person name="Smith T.F."/>
            <person name="Spieth J."/>
            <person name="Stage D.E."/>
            <person name="Stark A."/>
            <person name="Stephan W."/>
            <person name="Strausberg R.L."/>
            <person name="Strempel S."/>
            <person name="Sturgill D."/>
            <person name="Sutton G."/>
            <person name="Sutton G.G."/>
            <person name="Tao W."/>
            <person name="Teichmann S."/>
            <person name="Tobari Y.N."/>
            <person name="Tomimura Y."/>
            <person name="Tsolas J.M."/>
            <person name="Valente V.L."/>
            <person name="Venter E."/>
            <person name="Venter J.C."/>
            <person name="Vicario S."/>
            <person name="Vieira F.G."/>
            <person name="Vilella A.J."/>
            <person name="Villasante A."/>
            <person name="Walenz B."/>
            <person name="Wang J."/>
            <person name="Wasserman M."/>
            <person name="Watts T."/>
            <person name="Wilson D."/>
            <person name="Wilson R.K."/>
            <person name="Wing R.A."/>
            <person name="Wolfner M.F."/>
            <person name="Wong A."/>
            <person name="Wong G.K."/>
            <person name="Wu C.I."/>
            <person name="Wu G."/>
            <person name="Yamamoto D."/>
            <person name="Yang H.P."/>
            <person name="Yang S.P."/>
            <person name="Yorke J.A."/>
            <person name="Yoshida K."/>
            <person name="Zdobnov E."/>
            <person name="Zhang P."/>
            <person name="Zhang Y."/>
            <person name="Zimin A.V."/>
            <person name="Baldwin J."/>
            <person name="Abdouelleil A."/>
            <person name="Abdulkadir J."/>
            <person name="Abebe A."/>
            <person name="Abera B."/>
            <person name="Abreu J."/>
            <person name="Acer S.C."/>
            <person name="Aftuck L."/>
            <person name="Alexander A."/>
            <person name="An P."/>
            <person name="Anderson E."/>
            <person name="Anderson S."/>
            <person name="Arachi H."/>
            <person name="Azer M."/>
            <person name="Bachantsang P."/>
            <person name="Barry A."/>
            <person name="Bayul T."/>
            <person name="Berlin A."/>
            <person name="Bessette D."/>
            <person name="Bloom T."/>
            <person name="Blye J."/>
            <person name="Boguslavskiy L."/>
            <person name="Bonnet C."/>
            <person name="Boukhgalter B."/>
            <person name="Bourzgui I."/>
            <person name="Brown A."/>
            <person name="Cahill P."/>
            <person name="Channer S."/>
            <person name="Cheshatsang Y."/>
            <person name="Chuda L."/>
            <person name="Citroen M."/>
            <person name="Collymore A."/>
            <person name="Cooke P."/>
            <person name="Costello M."/>
            <person name="D'Aco K."/>
            <person name="Daza R."/>
            <person name="De Haan G."/>
            <person name="DeGray S."/>
            <person name="DeMaso C."/>
            <person name="Dhargay N."/>
            <person name="Dooley K."/>
            <person name="Dooley E."/>
            <person name="Doricent M."/>
            <person name="Dorje P."/>
            <person name="Dorjee K."/>
            <person name="Dupes A."/>
            <person name="Elong R."/>
            <person name="Falk J."/>
            <person name="Farina A."/>
            <person name="Faro S."/>
            <person name="Ferguson D."/>
            <person name="Fisher S."/>
            <person name="Foley C.D."/>
            <person name="Franke A."/>
            <person name="Friedrich D."/>
            <person name="Gadbois L."/>
            <person name="Gearin G."/>
            <person name="Gearin C.R."/>
            <person name="Giannoukos G."/>
            <person name="Goode T."/>
            <person name="Graham J."/>
            <person name="Grandbois E."/>
            <person name="Grewal S."/>
            <person name="Gyaltsen K."/>
            <person name="Hafez N."/>
            <person name="Hagos B."/>
            <person name="Hall J."/>
            <person name="Henson C."/>
            <person name="Hollinger A."/>
            <person name="Honan T."/>
            <person name="Huard M.D."/>
            <person name="Hughes L."/>
            <person name="Hurhula B."/>
            <person name="Husby M.E."/>
            <person name="Kamat A."/>
            <person name="Kanga B."/>
            <person name="Kashin S."/>
            <person name="Khazanovich D."/>
            <person name="Kisner P."/>
            <person name="Lance K."/>
            <person name="Lara M."/>
            <person name="Lee W."/>
            <person name="Lennon N."/>
            <person name="Letendre F."/>
            <person name="LeVine R."/>
            <person name="Lipovsky A."/>
            <person name="Liu X."/>
            <person name="Liu J."/>
            <person name="Liu S."/>
            <person name="Lokyitsang T."/>
            <person name="Lokyitsang Y."/>
            <person name="Lubonja R."/>
            <person name="Lui A."/>
            <person name="MacDonald P."/>
            <person name="Magnisalis V."/>
            <person name="Maru K."/>
            <person name="Matthews C."/>
            <person name="McCusker W."/>
            <person name="McDonough S."/>
            <person name="Mehta T."/>
            <person name="Meldrim J."/>
            <person name="Meneus L."/>
            <person name="Mihai O."/>
            <person name="Mihalev A."/>
            <person name="Mihova T."/>
            <person name="Mittelman R."/>
            <person name="Mlenga V."/>
            <person name="Montmayeur A."/>
            <person name="Mulrain L."/>
            <person name="Navidi A."/>
            <person name="Naylor J."/>
            <person name="Negash T."/>
            <person name="Nguyen T."/>
            <person name="Nguyen N."/>
            <person name="Nicol R."/>
            <person name="Norbu C."/>
            <person name="Norbu N."/>
            <person name="Novod N."/>
            <person name="O'Neill B."/>
            <person name="Osman S."/>
            <person name="Markiewicz E."/>
            <person name="Oyono O.L."/>
            <person name="Patti C."/>
            <person name="Phunkhang P."/>
            <person name="Pierre F."/>
            <person name="Priest M."/>
            <person name="Raghuraman S."/>
            <person name="Rege F."/>
            <person name="Reyes R."/>
            <person name="Rise C."/>
            <person name="Rogov P."/>
            <person name="Ross K."/>
            <person name="Ryan E."/>
            <person name="Settipalli S."/>
            <person name="Shea T."/>
            <person name="Sherpa N."/>
            <person name="Shi L."/>
            <person name="Shih D."/>
            <person name="Sparrow T."/>
            <person name="Spaulding J."/>
            <person name="Stalker J."/>
            <person name="Stange-Thomann N."/>
            <person name="Stavropoulos S."/>
            <person name="Stone C."/>
            <person name="Strader C."/>
            <person name="Tesfaye S."/>
            <person name="Thomson T."/>
            <person name="Thoulutsang Y."/>
            <person name="Thoulutsang D."/>
            <person name="Topham K."/>
            <person name="Topping I."/>
            <person name="Tsamla T."/>
            <person name="Vassiliev H."/>
            <person name="Vo A."/>
            <person name="Wangchuk T."/>
            <person name="Wangdi T."/>
            <person name="Weiand M."/>
            <person name="Wilkinson J."/>
            <person name="Wilson A."/>
            <person name="Yadav S."/>
            <person name="Young G."/>
            <person name="Yu Q."/>
            <person name="Zembek L."/>
            <person name="Zhong D."/>
            <person name="Zimmer A."/>
            <person name="Zwirko Z."/>
            <person name="Jaffe D.B."/>
            <person name="Alvarez P."/>
            <person name="Brockman W."/>
            <person name="Butler J."/>
            <person name="Chin C."/>
            <person name="Gnerre S."/>
            <person name="Grabherr M."/>
            <person name="Kleber M."/>
            <person name="Mauceli E."/>
            <person name="MacCallum I."/>
        </authorList>
    </citation>
    <scope>NUCLEOTIDE SEQUENCE [LARGE SCALE GENOMIC DNA]</scope>
    <source>
        <strain evidence="1">Mixed</strain>
        <strain evidence="3">mosaic</strain>
    </source>
</reference>
<dbReference type="Bgee" id="FBgn0185223">
    <property type="expression patterns" value="Expressed in embryo and 3 other cell types or tissues"/>
</dbReference>
<dbReference type="EMBL" id="CM002912">
    <property type="protein sequence ID" value="KMY96712.1"/>
    <property type="molecule type" value="Genomic_DNA"/>
</dbReference>
<dbReference type="Proteomes" id="UP000000304">
    <property type="component" value="Chromosome 3L"/>
</dbReference>
<evidence type="ECO:0000313" key="1">
    <source>
        <dbReference type="EMBL" id="EDX08721.1"/>
    </source>
</evidence>
<gene>
    <name evidence="1" type="primary">Dsim\GD13512</name>
    <name evidence="1" type="ORF">Dsim_GD13512</name>
    <name evidence="2" type="ORF">Dsimw501_GD13512</name>
</gene>
<reference evidence="2" key="3">
    <citation type="journal article" date="2013" name="Genome Res.">
        <title>A second-generation assembly of the Drosophila simulans genome provides new insights into patterns of lineage-specific divergence.</title>
        <authorList>
            <person name="Hu T.T."/>
            <person name="Eisen M.B."/>
            <person name="Thornton K.R."/>
            <person name="Andolfatto P."/>
        </authorList>
    </citation>
    <scope>NUCLEOTIDE SEQUENCE [LARGE SCALE GENOMIC DNA]</scope>
    <source>
        <strain evidence="2">W501</strain>
    </source>
</reference>
<accession>B4QLE8</accession>
<dbReference type="OrthoDB" id="8043893at2759"/>
<name>B4QLE8_DROSI</name>
<keyword evidence="3" id="KW-1185">Reference proteome</keyword>
<dbReference type="Proteomes" id="UP000035880">
    <property type="component" value="Chromosome 3L"/>
</dbReference>
<dbReference type="AlphaFoldDB" id="B4QLE8"/>
<reference evidence="2" key="4">
    <citation type="submission" date="2014-06" db="EMBL/GenBank/DDBJ databases">
        <authorList>
            <person name="Hu T."/>
            <person name="Eisen M.B."/>
            <person name="Thornton K.R."/>
            <person name="Andolfatto P."/>
        </authorList>
    </citation>
    <scope>NUCLEOTIDE SEQUENCE</scope>
    <source>
        <strain evidence="2">W501</strain>
    </source>
</reference>
<organism evidence="1 3">
    <name type="scientific">Drosophila simulans</name>
    <name type="common">Fruit fly</name>
    <dbReference type="NCBI Taxonomy" id="7240"/>
    <lineage>
        <taxon>Eukaryota</taxon>
        <taxon>Metazoa</taxon>
        <taxon>Ecdysozoa</taxon>
        <taxon>Arthropoda</taxon>
        <taxon>Hexapoda</taxon>
        <taxon>Insecta</taxon>
        <taxon>Pterygota</taxon>
        <taxon>Neoptera</taxon>
        <taxon>Endopterygota</taxon>
        <taxon>Diptera</taxon>
        <taxon>Brachycera</taxon>
        <taxon>Muscomorpha</taxon>
        <taxon>Ephydroidea</taxon>
        <taxon>Drosophilidae</taxon>
        <taxon>Drosophila</taxon>
        <taxon>Sophophora</taxon>
    </lineage>
</organism>
<dbReference type="OMA" id="KGLCERW"/>
<dbReference type="EMBL" id="CM000363">
    <property type="protein sequence ID" value="EDX08721.1"/>
    <property type="molecule type" value="Genomic_DNA"/>
</dbReference>
<dbReference type="SMR" id="B4QLE8"/>
<dbReference type="HOGENOM" id="CLU_710324_0_0_1"/>
<dbReference type="STRING" id="7240.B4QLE8"/>
<protein>
    <submittedName>
        <fullName evidence="1">GD13512</fullName>
    </submittedName>
</protein>
<sequence length="433" mass="49149">MPQMGNTNAVSKKYCGSLSFVNVMENKSILPDNLQSRVFALGPAPPGFRPPDAAAFVTAESNLSNAIRYLKDAHGELDQLRAVIQREGNNSKRTSYKAQSMTLAIQVIRFKGLVAKYRDILIDLQDAEIFKVKQYLEQMEEMLSKVNIRLASMRTKIQAKTDPTQREFHVESSFHLVQKQHKTKGLCERWRDRLDQLTKARMDKTEQLTENRKLINKPEKILYAETYKCKEPINSKQSGLIKMGCKRCAYLRKVTKNRPTKLCKVCKKWADDEKAKAAGNKKTNKTPEMAKSKKLEVRVRTDSASEEAIIKIEIEHGGFTDEEEVRSLEMETSSKDEIKETSQLNPCIVAVKSHATAVAVKEENETSQDEVDHKVVASLQNSLKSIDSKNMALAYLKVLQEYAMLNDNYRAIGLLTEVEKSVVNPPQNEDFDL</sequence>
<evidence type="ECO:0000313" key="3">
    <source>
        <dbReference type="Proteomes" id="UP000000304"/>
    </source>
</evidence>
<reference evidence="1" key="2">
    <citation type="submission" date="2008-06" db="EMBL/GenBank/DDBJ databases">
        <authorList>
            <consortium name="FlyBase"/>
        </authorList>
    </citation>
    <scope>NUCLEOTIDE SEQUENCE</scope>
    <source>
        <strain evidence="1">Mixed</strain>
        <strain evidence="2">W501</strain>
    </source>
</reference>
<proteinExistence type="predicted"/>
<evidence type="ECO:0000313" key="2">
    <source>
        <dbReference type="EMBL" id="KMY96712.1"/>
    </source>
</evidence>